<dbReference type="RefSeq" id="WP_129018773.1">
    <property type="nucleotide sequence ID" value="NZ_SDDZ01000016.1"/>
</dbReference>
<feature type="signal peptide" evidence="1">
    <location>
        <begin position="1"/>
        <end position="21"/>
    </location>
</feature>
<gene>
    <name evidence="2" type="ORF">ESZ48_17390</name>
</gene>
<dbReference type="AlphaFoldDB" id="A0A4Q0XBV6"/>
<comment type="caution">
    <text evidence="2">The sequence shown here is derived from an EMBL/GenBank/DDBJ whole genome shotgun (WGS) entry which is preliminary data.</text>
</comment>
<keyword evidence="1" id="KW-0732">Signal</keyword>
<name>A0A4Q0XBV6_9FLAO</name>
<keyword evidence="3" id="KW-1185">Reference proteome</keyword>
<evidence type="ECO:0000256" key="1">
    <source>
        <dbReference type="SAM" id="SignalP"/>
    </source>
</evidence>
<organism evidence="2 3">
    <name type="scientific">Gelidibacter gilvus</name>
    <dbReference type="NCBI Taxonomy" id="59602"/>
    <lineage>
        <taxon>Bacteria</taxon>
        <taxon>Pseudomonadati</taxon>
        <taxon>Bacteroidota</taxon>
        <taxon>Flavobacteriia</taxon>
        <taxon>Flavobacteriales</taxon>
        <taxon>Flavobacteriaceae</taxon>
        <taxon>Gelidibacter</taxon>
    </lineage>
</organism>
<feature type="chain" id="PRO_5020410329" description="DUF4843 domain-containing protein" evidence="1">
    <location>
        <begin position="22"/>
        <end position="240"/>
    </location>
</feature>
<proteinExistence type="predicted"/>
<evidence type="ECO:0008006" key="4">
    <source>
        <dbReference type="Google" id="ProtNLM"/>
    </source>
</evidence>
<dbReference type="OrthoDB" id="9804511at2"/>
<evidence type="ECO:0000313" key="2">
    <source>
        <dbReference type="EMBL" id="RXJ44581.1"/>
    </source>
</evidence>
<sequence length="240" mass="25942">MKKYFKYFAIVTAALMFNCEADDPTTLSDYVGFEIGPLSTTVPKNASTTKEVNVYASEEASTERTYSIQVDPASTLKAKYVVPGTVTIPANSKVGTFSISVTDDDTLGFVDQSLIVRFQAEAGLNFGNPVKVNFAEECLETLVLLSITTDDWPEETTWELYDLSGAEPTVIHSGGPYPGAANRKKVLPFRFCLSAGEYGIVIYDVFGDGGTSYEVTSGTTVYVPKTASTSAESSARFTIK</sequence>
<evidence type="ECO:0000313" key="3">
    <source>
        <dbReference type="Proteomes" id="UP000289792"/>
    </source>
</evidence>
<reference evidence="2 3" key="1">
    <citation type="submission" date="2019-01" db="EMBL/GenBank/DDBJ databases">
        <title>Genome sequence of the Antarctic species Gelidibacter gilvus ACAM 158(T).</title>
        <authorList>
            <person name="Bowman J.P."/>
        </authorList>
    </citation>
    <scope>NUCLEOTIDE SEQUENCE [LARGE SCALE GENOMIC DNA]</scope>
    <source>
        <strain evidence="2 3">IC158</strain>
    </source>
</reference>
<protein>
    <recommendedName>
        <fullName evidence="4">DUF4843 domain-containing protein</fullName>
    </recommendedName>
</protein>
<accession>A0A4Q0XBV6</accession>
<dbReference type="EMBL" id="SDDZ01000016">
    <property type="protein sequence ID" value="RXJ44581.1"/>
    <property type="molecule type" value="Genomic_DNA"/>
</dbReference>
<dbReference type="Proteomes" id="UP000289792">
    <property type="component" value="Unassembled WGS sequence"/>
</dbReference>